<dbReference type="EMBL" id="MN739518">
    <property type="protein sequence ID" value="QHT10212.1"/>
    <property type="molecule type" value="Genomic_DNA"/>
</dbReference>
<protein>
    <submittedName>
        <fullName evidence="1">Uncharacterized protein</fullName>
    </submittedName>
</protein>
<reference evidence="1" key="1">
    <citation type="journal article" date="2020" name="Nature">
        <title>Giant virus diversity and host interactions through global metagenomics.</title>
        <authorList>
            <person name="Schulz F."/>
            <person name="Roux S."/>
            <person name="Paez-Espino D."/>
            <person name="Jungbluth S."/>
            <person name="Walsh D.A."/>
            <person name="Denef V.J."/>
            <person name="McMahon K.D."/>
            <person name="Konstantinidis K.T."/>
            <person name="Eloe-Fadrosh E.A."/>
            <person name="Kyrpides N.C."/>
            <person name="Woyke T."/>
        </authorList>
    </citation>
    <scope>NUCLEOTIDE SEQUENCE</scope>
    <source>
        <strain evidence="1">GVMAG-M-3300023174-104</strain>
    </source>
</reference>
<evidence type="ECO:0000313" key="1">
    <source>
        <dbReference type="EMBL" id="QHT10212.1"/>
    </source>
</evidence>
<name>A0A6C0D1A5_9ZZZZ</name>
<sequence>MAPKKFYLTFKKIVPTEIDEKYQFSLLFNLHKKKLPENCTKIQDLSSIGNHNNHGIHVNKNLNSTNNVVSSSQTPVQPASFSGPLSNTMTFSFLDESKKDHHCVVTMLSHFNENNLPKHTLLHCFWCRHSFSSHPVGCPIKYNPHRLIKTYDSEITKDTYTLRENISSHQLEDGKEYYMREKIEFFNRDYFVTDGVFCSFNCALAFILDNKTNPLYIFSANLLMKMYYETYSESSIPLEPAPSWRLLATYGGHMSIEDFRKNFSKVEYQDIDNILVNFPQSKSIGILFEKQIKI</sequence>
<dbReference type="AlphaFoldDB" id="A0A6C0D1A5"/>
<accession>A0A6C0D1A5</accession>
<organism evidence="1">
    <name type="scientific">viral metagenome</name>
    <dbReference type="NCBI Taxonomy" id="1070528"/>
    <lineage>
        <taxon>unclassified sequences</taxon>
        <taxon>metagenomes</taxon>
        <taxon>organismal metagenomes</taxon>
    </lineage>
</organism>
<proteinExistence type="predicted"/>